<sequence length="323" mass="36551">MIKIGKPQIKSDAQTATLFANITIDGNCKEVWFKVDKKFEDYLCYERGDAYVIAVLNYAMRNHHDIVSEAPLSEDLYYNIDKYLVDAIAQYNKDFYRPQITAEVASDRLPCAGAVATGISCGVDSLHALANQTAMKFKKHNITHLTFNNVGSHGEGEHAEKLYQARLERPRAFAKEYGFEFVASDSNLQNVVLQSHFKSHTYSSMFAVYCLQKLYSVYYYASGGYKYSEFTLIDKPTICCGSYEMLSLPLFSTHNLRVYSEGENMSRLTKLRSIVKYAPSYKYLNVCLEDGDNCGKCEKCVRTLLGIDALGALDNYAEVFDID</sequence>
<dbReference type="EMBL" id="AJWZ01001635">
    <property type="protein sequence ID" value="EKC73205.1"/>
    <property type="molecule type" value="Genomic_DNA"/>
</dbReference>
<evidence type="ECO:0008006" key="2">
    <source>
        <dbReference type="Google" id="ProtNLM"/>
    </source>
</evidence>
<reference evidence="1" key="1">
    <citation type="journal article" date="2013" name="Environ. Microbiol.">
        <title>Microbiota from the distal guts of lean and obese adolescents exhibit partial functional redundancy besides clear differences in community structure.</title>
        <authorList>
            <person name="Ferrer M."/>
            <person name="Ruiz A."/>
            <person name="Lanza F."/>
            <person name="Haange S.B."/>
            <person name="Oberbach A."/>
            <person name="Till H."/>
            <person name="Bargiela R."/>
            <person name="Campoy C."/>
            <person name="Segura M.T."/>
            <person name="Richter M."/>
            <person name="von Bergen M."/>
            <person name="Seifert J."/>
            <person name="Suarez A."/>
        </authorList>
    </citation>
    <scope>NUCLEOTIDE SEQUENCE</scope>
</reference>
<gene>
    <name evidence="1" type="ORF">OBE_02505</name>
</gene>
<dbReference type="AlphaFoldDB" id="K1U4C2"/>
<feature type="non-terminal residue" evidence="1">
    <location>
        <position position="323"/>
    </location>
</feature>
<comment type="caution">
    <text evidence="1">The sequence shown here is derived from an EMBL/GenBank/DDBJ whole genome shotgun (WGS) entry which is preliminary data.</text>
</comment>
<evidence type="ECO:0000313" key="1">
    <source>
        <dbReference type="EMBL" id="EKC73205.1"/>
    </source>
</evidence>
<organism evidence="1">
    <name type="scientific">human gut metagenome</name>
    <dbReference type="NCBI Taxonomy" id="408170"/>
    <lineage>
        <taxon>unclassified sequences</taxon>
        <taxon>metagenomes</taxon>
        <taxon>organismal metagenomes</taxon>
    </lineage>
</organism>
<name>K1U4C2_9ZZZZ</name>
<proteinExistence type="predicted"/>
<protein>
    <recommendedName>
        <fullName evidence="2">7-cyano-7-deazaguanine synthase</fullName>
    </recommendedName>
</protein>
<accession>K1U4C2</accession>